<evidence type="ECO:0000256" key="1">
    <source>
        <dbReference type="SAM" id="MobiDB-lite"/>
    </source>
</evidence>
<comment type="caution">
    <text evidence="2">The sequence shown here is derived from an EMBL/GenBank/DDBJ whole genome shotgun (WGS) entry which is preliminary data.</text>
</comment>
<sequence>MNLNDYTFEEPVEKEFSVFEDGEYPFTILEINALTTSTTGNPMIPLKLEFTDEDEKTTVYENLVFTDKAKYKIDQFLKCVCGTLKPGRKINFEDPDFLRWLQVRTGRAKLTSEKVKGKDYRRNKVVSFVYESTSIEGTSVRTPAAKASPPSTPVEAEVIDDDDIPF</sequence>
<proteinExistence type="predicted"/>
<organism evidence="2 3">
    <name type="scientific">Luteolibacter pohnpeiensis</name>
    <dbReference type="NCBI Taxonomy" id="454153"/>
    <lineage>
        <taxon>Bacteria</taxon>
        <taxon>Pseudomonadati</taxon>
        <taxon>Verrucomicrobiota</taxon>
        <taxon>Verrucomicrobiia</taxon>
        <taxon>Verrucomicrobiales</taxon>
        <taxon>Verrucomicrobiaceae</taxon>
        <taxon>Luteolibacter</taxon>
    </lineage>
</organism>
<keyword evidence="3" id="KW-1185">Reference proteome</keyword>
<evidence type="ECO:0000313" key="2">
    <source>
        <dbReference type="EMBL" id="MBK1883696.1"/>
    </source>
</evidence>
<dbReference type="RefSeq" id="WP_200272105.1">
    <property type="nucleotide sequence ID" value="NZ_JAENIJ010000025.1"/>
</dbReference>
<name>A0A934SA63_9BACT</name>
<dbReference type="Proteomes" id="UP000603141">
    <property type="component" value="Unassembled WGS sequence"/>
</dbReference>
<dbReference type="Pfam" id="PF05037">
    <property type="entry name" value="DUF669"/>
    <property type="match status" value="1"/>
</dbReference>
<feature type="region of interest" description="Disordered" evidence="1">
    <location>
        <begin position="139"/>
        <end position="166"/>
    </location>
</feature>
<dbReference type="AlphaFoldDB" id="A0A934SA63"/>
<gene>
    <name evidence="2" type="ORF">JIN85_14860</name>
</gene>
<accession>A0A934SA63</accession>
<feature type="compositionally biased region" description="Acidic residues" evidence="1">
    <location>
        <begin position="157"/>
        <end position="166"/>
    </location>
</feature>
<protein>
    <submittedName>
        <fullName evidence="2">DUF669 domain-containing protein</fullName>
    </submittedName>
</protein>
<dbReference type="InterPro" id="IPR007731">
    <property type="entry name" value="DUF669"/>
</dbReference>
<dbReference type="EMBL" id="JAENIJ010000025">
    <property type="protein sequence ID" value="MBK1883696.1"/>
    <property type="molecule type" value="Genomic_DNA"/>
</dbReference>
<reference evidence="2" key="1">
    <citation type="submission" date="2021-01" db="EMBL/GenBank/DDBJ databases">
        <title>Modified the classification status of verrucomicrobia.</title>
        <authorList>
            <person name="Feng X."/>
        </authorList>
    </citation>
    <scope>NUCLEOTIDE SEQUENCE</scope>
    <source>
        <strain evidence="2">KCTC 22041</strain>
    </source>
</reference>
<evidence type="ECO:0000313" key="3">
    <source>
        <dbReference type="Proteomes" id="UP000603141"/>
    </source>
</evidence>